<feature type="domain" description="Pirin C-terminal" evidence="5">
    <location>
        <begin position="181"/>
        <end position="283"/>
    </location>
</feature>
<evidence type="ECO:0000256" key="2">
    <source>
        <dbReference type="PIRSR" id="PIRSR006232-1"/>
    </source>
</evidence>
<evidence type="ECO:0000313" key="6">
    <source>
        <dbReference type="EMBL" id="OGH00812.1"/>
    </source>
</evidence>
<feature type="binding site" evidence="2">
    <location>
        <position position="63"/>
    </location>
    <ligand>
        <name>Fe cation</name>
        <dbReference type="ChEBI" id="CHEBI:24875"/>
    </ligand>
</feature>
<dbReference type="CDD" id="cd02909">
    <property type="entry name" value="cupin_pirin_N"/>
    <property type="match status" value="1"/>
</dbReference>
<evidence type="ECO:0000259" key="4">
    <source>
        <dbReference type="Pfam" id="PF02678"/>
    </source>
</evidence>
<dbReference type="InterPro" id="IPR008778">
    <property type="entry name" value="Pirin_C_dom"/>
</dbReference>
<protein>
    <submittedName>
        <fullName evidence="6">Pirin</fullName>
    </submittedName>
</protein>
<dbReference type="Pfam" id="PF05726">
    <property type="entry name" value="Pirin_C"/>
    <property type="match status" value="1"/>
</dbReference>
<dbReference type="CDD" id="cd02247">
    <property type="entry name" value="cupin_pirin_C"/>
    <property type="match status" value="1"/>
</dbReference>
<name>A0A1F6GRP4_9PROT</name>
<dbReference type="PIRSF" id="PIRSF006232">
    <property type="entry name" value="Pirin"/>
    <property type="match status" value="1"/>
</dbReference>
<evidence type="ECO:0000313" key="7">
    <source>
        <dbReference type="Proteomes" id="UP000177583"/>
    </source>
</evidence>
<accession>A0A1F6GRP4</accession>
<dbReference type="SUPFAM" id="SSF51182">
    <property type="entry name" value="RmlC-like cupins"/>
    <property type="match status" value="1"/>
</dbReference>
<feature type="binding site" evidence="2">
    <location>
        <position position="61"/>
    </location>
    <ligand>
        <name>Fe cation</name>
        <dbReference type="ChEBI" id="CHEBI:24875"/>
    </ligand>
</feature>
<comment type="caution">
    <text evidence="6">The sequence shown here is derived from an EMBL/GenBank/DDBJ whole genome shotgun (WGS) entry which is preliminary data.</text>
</comment>
<dbReference type="Gene3D" id="2.60.120.10">
    <property type="entry name" value="Jelly Rolls"/>
    <property type="match status" value="2"/>
</dbReference>
<evidence type="ECO:0000256" key="1">
    <source>
        <dbReference type="ARBA" id="ARBA00008416"/>
    </source>
</evidence>
<gene>
    <name evidence="6" type="ORF">A2557_03820</name>
</gene>
<dbReference type="InterPro" id="IPR014710">
    <property type="entry name" value="RmlC-like_jellyroll"/>
</dbReference>
<comment type="similarity">
    <text evidence="1 3">Belongs to the pirin family.</text>
</comment>
<dbReference type="AlphaFoldDB" id="A0A1F6GRP4"/>
<comment type="cofactor">
    <cofactor evidence="2">
        <name>Fe cation</name>
        <dbReference type="ChEBI" id="CHEBI:24875"/>
    </cofactor>
    <text evidence="2">Binds 1 Fe cation per subunit.</text>
</comment>
<dbReference type="GO" id="GO:0046872">
    <property type="term" value="F:metal ion binding"/>
    <property type="evidence" value="ECO:0007669"/>
    <property type="project" value="UniProtKB-KW"/>
</dbReference>
<keyword evidence="2" id="KW-0479">Metal-binding</keyword>
<keyword evidence="2" id="KW-0408">Iron</keyword>
<dbReference type="Pfam" id="PF02678">
    <property type="entry name" value="Pirin"/>
    <property type="match status" value="1"/>
</dbReference>
<feature type="binding site" evidence="2">
    <location>
        <position position="107"/>
    </location>
    <ligand>
        <name>Fe cation</name>
        <dbReference type="ChEBI" id="CHEBI:24875"/>
    </ligand>
</feature>
<evidence type="ECO:0000259" key="5">
    <source>
        <dbReference type="Pfam" id="PF05726"/>
    </source>
</evidence>
<dbReference type="PANTHER" id="PTHR13903:SF31">
    <property type="entry name" value="CUPIN-DOMAIN CONTAINING PROTEIN"/>
    <property type="match status" value="1"/>
</dbReference>
<organism evidence="6 7">
    <name type="scientific">Candidatus Lambdaproteobacteria bacterium RIFOXYD2_FULL_56_26</name>
    <dbReference type="NCBI Taxonomy" id="1817773"/>
    <lineage>
        <taxon>Bacteria</taxon>
        <taxon>Pseudomonadati</taxon>
        <taxon>Pseudomonadota</taxon>
        <taxon>Candidatus Lambdaproteobacteria</taxon>
    </lineage>
</organism>
<dbReference type="EMBL" id="MFNF01000042">
    <property type="protein sequence ID" value="OGH00812.1"/>
    <property type="molecule type" value="Genomic_DNA"/>
</dbReference>
<dbReference type="InterPro" id="IPR012093">
    <property type="entry name" value="Pirin"/>
</dbReference>
<reference evidence="6 7" key="1">
    <citation type="journal article" date="2016" name="Nat. Commun.">
        <title>Thousands of microbial genomes shed light on interconnected biogeochemical processes in an aquifer system.</title>
        <authorList>
            <person name="Anantharaman K."/>
            <person name="Brown C.T."/>
            <person name="Hug L.A."/>
            <person name="Sharon I."/>
            <person name="Castelle C.J."/>
            <person name="Probst A.J."/>
            <person name="Thomas B.C."/>
            <person name="Singh A."/>
            <person name="Wilkins M.J."/>
            <person name="Karaoz U."/>
            <person name="Brodie E.L."/>
            <person name="Williams K.H."/>
            <person name="Hubbard S.S."/>
            <person name="Banfield J.F."/>
        </authorList>
    </citation>
    <scope>NUCLEOTIDE SEQUENCE [LARGE SCALE GENOMIC DNA]</scope>
</reference>
<feature type="binding site" evidence="2">
    <location>
        <position position="105"/>
    </location>
    <ligand>
        <name>Fe cation</name>
        <dbReference type="ChEBI" id="CHEBI:24875"/>
    </ligand>
</feature>
<sequence length="287" mass="31052">MARTRPVLSHVVSTHTLEGGGFPVTRPFPTQVLMQADPFLLLDHLGPVRWAPGEAIGAPEHPHRGFEAVTYLLQGRMCHEDSFGHKGELNPGDVQWMTAGSGLVHSELPHPEFLAQGGVMEGFQIWVNLPASHKMAPPKYQEVPNQKLAKFEKPSCKVTLIAGELDGHKGPVETVRPVLCAHLELEAGADLELPLPPVLTLYLYVIHGQGRFGEQTAPAQAGDFLFFGAGETVHLEAQDGPVSVLLLGGEPLQEPVARYGPFVMNTKAEVLQAFADFEAGKMGRIGT</sequence>
<dbReference type="PANTHER" id="PTHR13903">
    <property type="entry name" value="PIRIN-RELATED"/>
    <property type="match status" value="1"/>
</dbReference>
<dbReference type="InterPro" id="IPR011051">
    <property type="entry name" value="RmlC_Cupin_sf"/>
</dbReference>
<feature type="domain" description="Pirin N-terminal" evidence="4">
    <location>
        <begin position="23"/>
        <end position="127"/>
    </location>
</feature>
<proteinExistence type="inferred from homology"/>
<dbReference type="InterPro" id="IPR003829">
    <property type="entry name" value="Pirin_N_dom"/>
</dbReference>
<evidence type="ECO:0000256" key="3">
    <source>
        <dbReference type="RuleBase" id="RU003457"/>
    </source>
</evidence>
<dbReference type="Proteomes" id="UP000177583">
    <property type="component" value="Unassembled WGS sequence"/>
</dbReference>